<dbReference type="EMBL" id="CP003697">
    <property type="protein sequence ID" value="AGF71668.1"/>
    <property type="molecule type" value="Genomic_DNA"/>
</dbReference>
<proteinExistence type="predicted"/>
<reference evidence="3 4" key="1">
    <citation type="journal article" date="2012" name="Stand. Genomic Sci.">
        <title>Genome sequence of the halotolerant bacterium Corynebacterium halotolerans type strain YIM 70093(T) (= DSM 44683(T)).</title>
        <authorList>
            <person name="Ruckert C."/>
            <person name="Albersmeier A."/>
            <person name="Al-Dilaimi A."/>
            <person name="Niehaus K."/>
            <person name="Szczepanowski R."/>
            <person name="Kalinowski J."/>
        </authorList>
    </citation>
    <scope>NUCLEOTIDE SEQUENCE [LARGE SCALE GENOMIC DNA]</scope>
    <source>
        <strain evidence="3">YIM 70093</strain>
    </source>
</reference>
<keyword evidence="4" id="KW-1185">Reference proteome</keyword>
<feature type="transmembrane region" description="Helical" evidence="2">
    <location>
        <begin position="67"/>
        <end position="88"/>
    </location>
</feature>
<feature type="transmembrane region" description="Helical" evidence="2">
    <location>
        <begin position="123"/>
        <end position="142"/>
    </location>
</feature>
<feature type="transmembrane region" description="Helical" evidence="2">
    <location>
        <begin position="217"/>
        <end position="236"/>
    </location>
</feature>
<feature type="compositionally biased region" description="Basic and acidic residues" evidence="1">
    <location>
        <begin position="23"/>
        <end position="32"/>
    </location>
</feature>
<name>M1NJU2_9CORY</name>
<feature type="transmembrane region" description="Helical" evidence="2">
    <location>
        <begin position="341"/>
        <end position="358"/>
    </location>
</feature>
<dbReference type="Pfam" id="PF03390">
    <property type="entry name" value="2HCT"/>
    <property type="match status" value="1"/>
</dbReference>
<dbReference type="GO" id="GO:0008514">
    <property type="term" value="F:organic anion transmembrane transporter activity"/>
    <property type="evidence" value="ECO:0007669"/>
    <property type="project" value="InterPro"/>
</dbReference>
<dbReference type="PATRIC" id="fig|1121362.3.peg.658"/>
<gene>
    <name evidence="3" type="ORF">A605_03275</name>
</gene>
<sequence length="490" mass="51816">MSQSQKTLGSDTTETDAIPGPTRPEDVHFPRIGDRDNEIRQGLIDGLGPEPGSVGSLTTSRIPPWKVIAGFPPLYFGAFFAIALLAAYTGNLPESMLSGFAVTMLLGGVLIWIGNFFPYVREMGLPTILCTFVPAILVYVGLFPENVVTVTQTFVDGTGFLDFFVAAIIVGSVLSMPRALLIQAGPRFIVPLIGCLIATFTLVGLLGALFGFGMIEAMLFIAAPVMAGGLGVGAVPTSEMYADKMGGSAGDFMGDLMSAVVVANIVCILVAGLYNALGKLKKQPFEGFNGYGQLLRIKKKGRDLSVPKKKESAALSALGKGLVITAVLFVLGQFLGGTFPWLHTYAWVIIAALAIKIFKLFPEELEDAATSWGDMIQSFLVPALLVGVSLTYISIEEVLLSLSNPSFIPLIVITVLISALSSGLLGWLVKMNFIEASITPGLVMADTGGSGDVAVLSAAQRMHLMPFAALTTRFGGVLVLFGTSLLTTFL</sequence>
<keyword evidence="2" id="KW-1133">Transmembrane helix</keyword>
<dbReference type="PIRSF" id="PIRSF005348">
    <property type="entry name" value="YxkH"/>
    <property type="match status" value="1"/>
</dbReference>
<dbReference type="RefSeq" id="WP_015400088.1">
    <property type="nucleotide sequence ID" value="NC_020302.1"/>
</dbReference>
<dbReference type="AlphaFoldDB" id="M1NJU2"/>
<dbReference type="STRING" id="1121362.A605_03275"/>
<organism evidence="3 4">
    <name type="scientific">Corynebacterium halotolerans YIM 70093 = DSM 44683</name>
    <dbReference type="NCBI Taxonomy" id="1121362"/>
    <lineage>
        <taxon>Bacteria</taxon>
        <taxon>Bacillati</taxon>
        <taxon>Actinomycetota</taxon>
        <taxon>Actinomycetes</taxon>
        <taxon>Mycobacteriales</taxon>
        <taxon>Corynebacteriaceae</taxon>
        <taxon>Corynebacterium</taxon>
    </lineage>
</organism>
<dbReference type="PANTHER" id="PTHR40033">
    <property type="entry name" value="NA(+)-MALATE SYMPORTER"/>
    <property type="match status" value="1"/>
</dbReference>
<evidence type="ECO:0000256" key="2">
    <source>
        <dbReference type="SAM" id="Phobius"/>
    </source>
</evidence>
<dbReference type="GO" id="GO:0016020">
    <property type="term" value="C:membrane"/>
    <property type="evidence" value="ECO:0007669"/>
    <property type="project" value="InterPro"/>
</dbReference>
<protein>
    <submittedName>
        <fullName evidence="3">Putative 2-hydroxycarboxylate transporter</fullName>
    </submittedName>
</protein>
<feature type="transmembrane region" description="Helical" evidence="2">
    <location>
        <begin position="467"/>
        <end position="489"/>
    </location>
</feature>
<evidence type="ECO:0000256" key="1">
    <source>
        <dbReference type="SAM" id="MobiDB-lite"/>
    </source>
</evidence>
<evidence type="ECO:0000313" key="4">
    <source>
        <dbReference type="Proteomes" id="UP000011723"/>
    </source>
</evidence>
<dbReference type="OrthoDB" id="8584824at2"/>
<keyword evidence="2" id="KW-0472">Membrane</keyword>
<feature type="region of interest" description="Disordered" evidence="1">
    <location>
        <begin position="1"/>
        <end position="32"/>
    </location>
</feature>
<feature type="transmembrane region" description="Helical" evidence="2">
    <location>
        <begin position="95"/>
        <end position="117"/>
    </location>
</feature>
<feature type="transmembrane region" description="Helical" evidence="2">
    <location>
        <begin position="188"/>
        <end position="210"/>
    </location>
</feature>
<accession>M1NJU2</accession>
<dbReference type="HOGENOM" id="CLU_041211_0_1_11"/>
<feature type="transmembrane region" description="Helical" evidence="2">
    <location>
        <begin position="407"/>
        <end position="429"/>
    </location>
</feature>
<dbReference type="KEGG" id="chn:A605_03275"/>
<feature type="transmembrane region" description="Helical" evidence="2">
    <location>
        <begin position="256"/>
        <end position="277"/>
    </location>
</feature>
<feature type="compositionally biased region" description="Polar residues" evidence="1">
    <location>
        <begin position="1"/>
        <end position="12"/>
    </location>
</feature>
<dbReference type="InterPro" id="IPR004679">
    <property type="entry name" value="2-OHcarboxylate_transport"/>
</dbReference>
<feature type="transmembrane region" description="Helical" evidence="2">
    <location>
        <begin position="154"/>
        <end position="176"/>
    </location>
</feature>
<dbReference type="Proteomes" id="UP000011723">
    <property type="component" value="Chromosome"/>
</dbReference>
<evidence type="ECO:0000313" key="3">
    <source>
        <dbReference type="EMBL" id="AGF71668.1"/>
    </source>
</evidence>
<feature type="transmembrane region" description="Helical" evidence="2">
    <location>
        <begin position="312"/>
        <end position="335"/>
    </location>
</feature>
<dbReference type="eggNOG" id="COG3493">
    <property type="taxonomic scope" value="Bacteria"/>
</dbReference>
<dbReference type="PANTHER" id="PTHR40033:SF1">
    <property type="entry name" value="CITRATE-SODIUM SYMPORTER"/>
    <property type="match status" value="1"/>
</dbReference>
<keyword evidence="2" id="KW-0812">Transmembrane</keyword>
<feature type="transmembrane region" description="Helical" evidence="2">
    <location>
        <begin position="379"/>
        <end position="395"/>
    </location>
</feature>